<dbReference type="Pfam" id="PF00668">
    <property type="entry name" value="Condensation"/>
    <property type="match status" value="2"/>
</dbReference>
<dbReference type="InterPro" id="IPR001242">
    <property type="entry name" value="Condensation_dom"/>
</dbReference>
<evidence type="ECO:0000256" key="3">
    <source>
        <dbReference type="ARBA" id="ARBA00022553"/>
    </source>
</evidence>
<dbReference type="InterPro" id="IPR010071">
    <property type="entry name" value="AA_adenyl_dom"/>
</dbReference>
<sequence length="1669" mass="182584">MSNAAVAILSAEDAAEDFDPFATGLIERIVPTTEAQREVWLGDRLSPEASLAYNESMRLRLKGPLDTPALTLALDRLVARHESLRATISPDGTQLLIGEPAPVALVEHDLGTLDPAAQKRRLEDDGVAVVLERFNLEQGPLFRAALYRLSPSDHVLVLSAHHAICDGWSWGVISQDLGALYAEQIGAGPSLEPAAQYSDYAAWEIQEANSPEMDAHTGYWLSRYAGGSLPVLELPLDRPRPPVRTFNAYRIDHVLDQGLIDGLRKFGATAGTSLFATMFSAFAAMLHRLTAQDDLVVGIAAAGQMPSDMPSLVGHCVNLLPIRVAVDAQAPFDKLARACGSTLLDAFEHQTLTYGALLKKLPVPRDPSRLPLVNVLFNVDRDAAPNDGNFPDLKVEQSTIGRRYENFELFLNITPVVGGMQMEAQYNADLYDDATVRRWLGMYEQLLRDVVRQPAQQVGRLTLMSDAQVHELAALQPAPTPIEGAPLMHAGFLAQAAAQPERPALRDGTQRLNYRELDERSNRLAHALRARGMGRGERVGLCLDRGFDMFVALLAVLKSGAAYAPLDPAFPQARLDYYAEDAKLGLLLTSSAIAAAPHAWREDAAERVLLLDRDTAWLDQPATALPASAQDAQAEDTAYVIYTSGSTGKPKGVCVPHRAVANLLLTMQREPGIGPGDRLAAVTTLSFDMAVPEVMLPLAAGAEIVIVQREVAMDGNRLRALLESEAVTILQATPGMWRLLLDAQWSGPRGFRAWIGAEPVPADLALELMDRTSELWNLYGPTETTVWSTVWRMERPIVAARGVSIGKPMANTGVWILDANLQPCPIGVPGEICISGLGVTLGYLDRPELTAERFVTTPIDGERTLVYRTGDRGRWRNDGLLEHMGRFDFQVKVRGYRIELGEIEAGCNEVDGVARSVVITREDQPGDVRLVAYLAASPGATVDLAALDSHLRARLPQYMLPQHVVLLDAIPLLPNGKVDRKALPKPSATHQDAAERLAPRNERERIVLQTMERVLNLPGLGIRDDFFSLGGHSLLAARLTTLLSREFERTVPLRLLFEAPTAERLAAAIEGLDGSNAPRSAPIAHVADRRSAPLTPMQERIRFVEELHPGRPTYNAPSAHRLGGPLDVQKFKAALAMIIERQPSLRTAVGPDPATGEPAALIAEKLAYELPVFDLGALPEDQREAELVERMHALAARPIDIHRAPLFHAALFRIAEDDHAFVFVPHHLIWDGWSFDVLQSELSTIYGALVRGEPHGLPELAVTHGDYADWYAKWLTEPEFESQLRYWKDRFANSPTPKAPRTDMPRKAGMSGQGGAHWINVDKALTERLREIGQRNDVTLNMLTLGIYIVMMSSIIDSRAIVIATPVRGREAPELEPVMGFFNNVLPLSFQVDPGLRFGEFMRYVKQELIAVMSHQQIPFERLVSEPEFAERAQGVGLYQALFSFQDARERPRDIGGLAHRQMHLPQRGATDDLGIWLMDKPQGLEGAVVYNADIYQRETGAAFKERYLELLRKVAQQPDATLAALSAPEGSESAIYLQRLAAGAAPAPSAAEAVAARPAQAQPVLLLPEQAKLAQIWASALAIDVNDIRANDNFFDLGGDSLLAMRVVQQAEQVMGFRVEPRRYVFESLGQLASAAAGAPVEAAAGSANSGTKRGGLLGRVLGWGRKS</sequence>
<dbReference type="InterPro" id="IPR020845">
    <property type="entry name" value="AMP-binding_CS"/>
</dbReference>
<evidence type="ECO:0000259" key="4">
    <source>
        <dbReference type="PROSITE" id="PS50075"/>
    </source>
</evidence>
<evidence type="ECO:0000256" key="1">
    <source>
        <dbReference type="ARBA" id="ARBA00001957"/>
    </source>
</evidence>
<evidence type="ECO:0000313" key="5">
    <source>
        <dbReference type="EMBL" id="MDR6536148.1"/>
    </source>
</evidence>
<evidence type="ECO:0000313" key="6">
    <source>
        <dbReference type="Proteomes" id="UP001184230"/>
    </source>
</evidence>
<dbReference type="EMBL" id="JAVDRF010000003">
    <property type="protein sequence ID" value="MDR6536148.1"/>
    <property type="molecule type" value="Genomic_DNA"/>
</dbReference>
<dbReference type="InterPro" id="IPR009081">
    <property type="entry name" value="PP-bd_ACP"/>
</dbReference>
<dbReference type="InterPro" id="IPR025110">
    <property type="entry name" value="AMP-bd_C"/>
</dbReference>
<dbReference type="RefSeq" id="WP_309900867.1">
    <property type="nucleotide sequence ID" value="NZ_JAVDRF010000003.1"/>
</dbReference>
<dbReference type="Proteomes" id="UP001184230">
    <property type="component" value="Unassembled WGS sequence"/>
</dbReference>
<dbReference type="Gene3D" id="3.40.50.980">
    <property type="match status" value="2"/>
</dbReference>
<dbReference type="SUPFAM" id="SSF47336">
    <property type="entry name" value="ACP-like"/>
    <property type="match status" value="2"/>
</dbReference>
<dbReference type="InterPro" id="IPR020806">
    <property type="entry name" value="PKS_PP-bd"/>
</dbReference>
<dbReference type="InterPro" id="IPR023213">
    <property type="entry name" value="CAT-like_dom_sf"/>
</dbReference>
<dbReference type="Gene3D" id="3.30.559.10">
    <property type="entry name" value="Chloramphenicol acetyltransferase-like domain"/>
    <property type="match status" value="2"/>
</dbReference>
<reference evidence="5 6" key="1">
    <citation type="submission" date="2023-07" db="EMBL/GenBank/DDBJ databases">
        <title>Sorghum-associated microbial communities from plants grown in Nebraska, USA.</title>
        <authorList>
            <person name="Schachtman D."/>
        </authorList>
    </citation>
    <scope>NUCLEOTIDE SEQUENCE [LARGE SCALE GENOMIC DNA]</scope>
    <source>
        <strain evidence="5 6">DS1781</strain>
    </source>
</reference>
<dbReference type="PROSITE" id="PS00455">
    <property type="entry name" value="AMP_BINDING"/>
    <property type="match status" value="1"/>
</dbReference>
<dbReference type="Pfam" id="PF00550">
    <property type="entry name" value="PP-binding"/>
    <property type="match status" value="2"/>
</dbReference>
<evidence type="ECO:0000256" key="2">
    <source>
        <dbReference type="ARBA" id="ARBA00022450"/>
    </source>
</evidence>
<keyword evidence="3" id="KW-0597">Phosphoprotein</keyword>
<accession>A0ABU1NCG5</accession>
<dbReference type="PROSITE" id="PS50075">
    <property type="entry name" value="CARRIER"/>
    <property type="match status" value="2"/>
</dbReference>
<gene>
    <name evidence="5" type="ORF">J2739_001918</name>
</gene>
<comment type="cofactor">
    <cofactor evidence="1">
        <name>pantetheine 4'-phosphate</name>
        <dbReference type="ChEBI" id="CHEBI:47942"/>
    </cofactor>
</comment>
<dbReference type="PANTHER" id="PTHR45527">
    <property type="entry name" value="NONRIBOSOMAL PEPTIDE SYNTHETASE"/>
    <property type="match status" value="1"/>
</dbReference>
<dbReference type="SUPFAM" id="SSF52777">
    <property type="entry name" value="CoA-dependent acyltransferases"/>
    <property type="match status" value="4"/>
</dbReference>
<dbReference type="Gene3D" id="3.30.300.30">
    <property type="match status" value="1"/>
</dbReference>
<dbReference type="InterPro" id="IPR045851">
    <property type="entry name" value="AMP-bd_C_sf"/>
</dbReference>
<proteinExistence type="predicted"/>
<dbReference type="InterPro" id="IPR000873">
    <property type="entry name" value="AMP-dep_synth/lig_dom"/>
</dbReference>
<feature type="domain" description="Carrier" evidence="4">
    <location>
        <begin position="998"/>
        <end position="1073"/>
    </location>
</feature>
<organism evidence="5 6">
    <name type="scientific">Variovorax soli</name>
    <dbReference type="NCBI Taxonomy" id="376815"/>
    <lineage>
        <taxon>Bacteria</taxon>
        <taxon>Pseudomonadati</taxon>
        <taxon>Pseudomonadota</taxon>
        <taxon>Betaproteobacteria</taxon>
        <taxon>Burkholderiales</taxon>
        <taxon>Comamonadaceae</taxon>
        <taxon>Variovorax</taxon>
    </lineage>
</organism>
<dbReference type="SMART" id="SM00823">
    <property type="entry name" value="PKS_PP"/>
    <property type="match status" value="2"/>
</dbReference>
<dbReference type="Gene3D" id="3.30.559.30">
    <property type="entry name" value="Nonribosomal peptide synthetase, condensation domain"/>
    <property type="match status" value="2"/>
</dbReference>
<dbReference type="InterPro" id="IPR006162">
    <property type="entry name" value="Ppantetheine_attach_site"/>
</dbReference>
<dbReference type="Gene3D" id="1.10.1200.10">
    <property type="entry name" value="ACP-like"/>
    <property type="match status" value="2"/>
</dbReference>
<protein>
    <submittedName>
        <fullName evidence="5">Amino acid adenylation domain-containing protein</fullName>
    </submittedName>
</protein>
<dbReference type="SUPFAM" id="SSF56801">
    <property type="entry name" value="Acetyl-CoA synthetase-like"/>
    <property type="match status" value="1"/>
</dbReference>
<keyword evidence="2" id="KW-0596">Phosphopantetheine</keyword>
<dbReference type="NCBIfam" id="TIGR01733">
    <property type="entry name" value="AA-adenyl-dom"/>
    <property type="match status" value="1"/>
</dbReference>
<dbReference type="CDD" id="cd19531">
    <property type="entry name" value="LCL_NRPS-like"/>
    <property type="match status" value="2"/>
</dbReference>
<dbReference type="InterPro" id="IPR036736">
    <property type="entry name" value="ACP-like_sf"/>
</dbReference>
<name>A0ABU1NCG5_9BURK</name>
<dbReference type="CDD" id="cd12116">
    <property type="entry name" value="A_NRPS_Ta1_like"/>
    <property type="match status" value="1"/>
</dbReference>
<feature type="domain" description="Carrier" evidence="4">
    <location>
        <begin position="1565"/>
        <end position="1644"/>
    </location>
</feature>
<dbReference type="PROSITE" id="PS00012">
    <property type="entry name" value="PHOSPHOPANTETHEINE"/>
    <property type="match status" value="2"/>
</dbReference>
<dbReference type="PANTHER" id="PTHR45527:SF1">
    <property type="entry name" value="FATTY ACID SYNTHASE"/>
    <property type="match status" value="1"/>
</dbReference>
<dbReference type="Pfam" id="PF00501">
    <property type="entry name" value="AMP-binding"/>
    <property type="match status" value="1"/>
</dbReference>
<comment type="caution">
    <text evidence="5">The sequence shown here is derived from an EMBL/GenBank/DDBJ whole genome shotgun (WGS) entry which is preliminary data.</text>
</comment>
<dbReference type="Gene3D" id="2.30.38.10">
    <property type="entry name" value="Luciferase, Domain 3"/>
    <property type="match status" value="1"/>
</dbReference>
<keyword evidence="6" id="KW-1185">Reference proteome</keyword>
<dbReference type="Pfam" id="PF13193">
    <property type="entry name" value="AMP-binding_C"/>
    <property type="match status" value="1"/>
</dbReference>